<dbReference type="InterPro" id="IPR013968">
    <property type="entry name" value="PKS_KR"/>
</dbReference>
<dbReference type="RefSeq" id="WP_315745799.1">
    <property type="nucleotide sequence ID" value="NZ_JAVYAA010000003.1"/>
</dbReference>
<dbReference type="GO" id="GO:0004312">
    <property type="term" value="F:fatty acid synthase activity"/>
    <property type="evidence" value="ECO:0007669"/>
    <property type="project" value="TreeGrafter"/>
</dbReference>
<dbReference type="Pfam" id="PF00550">
    <property type="entry name" value="PP-binding"/>
    <property type="match status" value="3"/>
</dbReference>
<comment type="pathway">
    <text evidence="3">Antibiotic biosynthesis; bacillaene biosynthesis.</text>
</comment>
<evidence type="ECO:0000256" key="9">
    <source>
        <dbReference type="PROSITE-ProRule" id="PRU01363"/>
    </source>
</evidence>
<dbReference type="InterPro" id="IPR020807">
    <property type="entry name" value="PKS_DH"/>
</dbReference>
<evidence type="ECO:0000256" key="5">
    <source>
        <dbReference type="ARBA" id="ARBA00022490"/>
    </source>
</evidence>
<evidence type="ECO:0000256" key="1">
    <source>
        <dbReference type="ARBA" id="ARBA00003299"/>
    </source>
</evidence>
<dbReference type="SMART" id="SM00823">
    <property type="entry name" value="PKS_PP"/>
    <property type="match status" value="2"/>
</dbReference>
<dbReference type="InterPro" id="IPR020806">
    <property type="entry name" value="PKS_PP-bd"/>
</dbReference>
<keyword evidence="15" id="KW-1185">Reference proteome</keyword>
<feature type="region of interest" description="C-terminal hotdog fold" evidence="9">
    <location>
        <begin position="134"/>
        <end position="289"/>
    </location>
</feature>
<dbReference type="Gene3D" id="3.40.50.720">
    <property type="entry name" value="NAD(P)-binding Rossmann-like Domain"/>
    <property type="match status" value="2"/>
</dbReference>
<dbReference type="SUPFAM" id="SSF53901">
    <property type="entry name" value="Thiolase-like"/>
    <property type="match status" value="2"/>
</dbReference>
<feature type="region of interest" description="Disordered" evidence="10">
    <location>
        <begin position="301"/>
        <end position="330"/>
    </location>
</feature>
<feature type="compositionally biased region" description="Polar residues" evidence="10">
    <location>
        <begin position="301"/>
        <end position="329"/>
    </location>
</feature>
<evidence type="ECO:0000256" key="6">
    <source>
        <dbReference type="ARBA" id="ARBA00022553"/>
    </source>
</evidence>
<dbReference type="SUPFAM" id="SSF51735">
    <property type="entry name" value="NAD(P)-binding Rossmann-fold domains"/>
    <property type="match status" value="3"/>
</dbReference>
<feature type="region of interest" description="C-terminal hotdog fold" evidence="9">
    <location>
        <begin position="3300"/>
        <end position="3442"/>
    </location>
</feature>
<evidence type="ECO:0000256" key="2">
    <source>
        <dbReference type="ARBA" id="ARBA00004496"/>
    </source>
</evidence>
<dbReference type="FunFam" id="3.40.47.10:FF:000019">
    <property type="entry name" value="Polyketide synthase type I"/>
    <property type="match status" value="2"/>
</dbReference>
<keyword evidence="5" id="KW-0963">Cytoplasm</keyword>
<dbReference type="GO" id="GO:0071770">
    <property type="term" value="P:DIM/DIP cell wall layer assembly"/>
    <property type="evidence" value="ECO:0007669"/>
    <property type="project" value="TreeGrafter"/>
</dbReference>
<feature type="domain" description="PKS/mFAS DH" evidence="13">
    <location>
        <begin position="1534"/>
        <end position="1817"/>
    </location>
</feature>
<evidence type="ECO:0000259" key="12">
    <source>
        <dbReference type="PROSITE" id="PS52004"/>
    </source>
</evidence>
<keyword evidence="7" id="KW-0808">Transferase</keyword>
<dbReference type="CDD" id="cd00833">
    <property type="entry name" value="PKS"/>
    <property type="match status" value="2"/>
</dbReference>
<keyword evidence="6" id="KW-0597">Phosphoprotein</keyword>
<feature type="region of interest" description="N-terminal hotdog fold" evidence="9">
    <location>
        <begin position="3162"/>
        <end position="3280"/>
    </location>
</feature>
<evidence type="ECO:0000256" key="10">
    <source>
        <dbReference type="SAM" id="MobiDB-lite"/>
    </source>
</evidence>
<feature type="region of interest" description="C-terminal hotdog fold" evidence="9">
    <location>
        <begin position="1670"/>
        <end position="1817"/>
    </location>
</feature>
<organism evidence="14 15">
    <name type="scientific">Paenibacillus suaedae</name>
    <dbReference type="NCBI Taxonomy" id="3077233"/>
    <lineage>
        <taxon>Bacteria</taxon>
        <taxon>Bacillati</taxon>
        <taxon>Bacillota</taxon>
        <taxon>Bacilli</taxon>
        <taxon>Bacillales</taxon>
        <taxon>Paenibacillaceae</taxon>
        <taxon>Paenibacillus</taxon>
    </lineage>
</organism>
<accession>A0AAJ2N502</accession>
<dbReference type="InterPro" id="IPR020841">
    <property type="entry name" value="PKS_Beta-ketoAc_synthase_dom"/>
</dbReference>
<evidence type="ECO:0000313" key="14">
    <source>
        <dbReference type="EMBL" id="MDT8977371.1"/>
    </source>
</evidence>
<dbReference type="InterPro" id="IPR036736">
    <property type="entry name" value="ACP-like_sf"/>
</dbReference>
<gene>
    <name evidence="14" type="ORF">RQP50_14130</name>
</gene>
<dbReference type="InterPro" id="IPR032821">
    <property type="entry name" value="PKS_assoc"/>
</dbReference>
<dbReference type="SMART" id="SM00822">
    <property type="entry name" value="PKS_KR"/>
    <property type="match status" value="2"/>
</dbReference>
<dbReference type="InterPro" id="IPR006162">
    <property type="entry name" value="Ppantetheine_attach_site"/>
</dbReference>
<dbReference type="Gene3D" id="1.10.1240.100">
    <property type="match status" value="1"/>
</dbReference>
<feature type="domain" description="Carrier" evidence="11">
    <location>
        <begin position="333"/>
        <end position="410"/>
    </location>
</feature>
<dbReference type="InterPro" id="IPR014030">
    <property type="entry name" value="Ketoacyl_synth_N"/>
</dbReference>
<dbReference type="Pfam" id="PF02801">
    <property type="entry name" value="Ketoacyl-synt_C"/>
    <property type="match status" value="2"/>
</dbReference>
<dbReference type="Pfam" id="PF16197">
    <property type="entry name" value="KAsynt_C_assoc"/>
    <property type="match status" value="1"/>
</dbReference>
<evidence type="ECO:0000256" key="8">
    <source>
        <dbReference type="ARBA" id="ARBA00022737"/>
    </source>
</evidence>
<dbReference type="InterPro" id="IPR049900">
    <property type="entry name" value="PKS_mFAS_DH"/>
</dbReference>
<feature type="active site" description="Proton donor; for dehydratase activity" evidence="9">
    <location>
        <position position="195"/>
    </location>
</feature>
<feature type="domain" description="PKS/mFAS DH" evidence="13">
    <location>
        <begin position="3162"/>
        <end position="3442"/>
    </location>
</feature>
<dbReference type="Proteomes" id="UP001250538">
    <property type="component" value="Unassembled WGS sequence"/>
</dbReference>
<comment type="caution">
    <text evidence="14">The sequence shown here is derived from an EMBL/GenBank/DDBJ whole genome shotgun (WGS) entry which is preliminary data.</text>
</comment>
<sequence length="3478" mass="390186">MSGQTKKTFHQIINDKNLIVRDHRVHDIRTLPGVTLLDLIYRLSTVYLDTQAIELRQVVFKQPIVTSKEFDNDVSVTFIPEQSRWKVTVTSQKMKGNTPMDVQSDENMECLLFLRGCSDSGHSLDVKAIMDNYTRKWDMDDIYGLARRVQIQHYGFMKTMGTVYRRDQEELMQLHLSDLAEKYRSKFYAHPAFLDGTTFAGATFRMDGTQSNLFEDRTPYIPFMIERFCIYKPLPATIYSYTKNTGTGVNSVETPDIISTDITIFNEEGTVLAEFEKLTVKRIREPQLIQKLVETDVSQTNQAVSPESPTQEAGHHSVQNTVETGNERQFTGDPKQRLITYLQKEIGGILNQSPDKIELTCGFYDLGLDSTNLLGLVKKLEQTLGQQFYPTLLFEYSNIQRLADFLLENSEDLSVLASSLSGSPQVKLDGVRAERDSATSRGKNNHELLYLQPIWCQQNLNRRNEVQFYDQHLIILDDPRETLRAEIMPLLNQANIAPRVMVLNSEDEDIPSQVEVKFNNVLAILKEQLKSKSNGGLLVQVIGDAGEEGKYIHVLGGLFKSAFQENPKIHSQIITMEQFRTQSVVGIARLLKDEAEAAEKGAAEICYQGEELQRCIRKWKKTKMEAVHCATSIKENGVYVITGGMGGLGLILAEYITRQAKVKLALIGRSKLSIAKEEHIQRLQQKGAEVLYVEADLGKQVELANALTKIRNEFGSISGIFHSSGVLRDQLIIHKKTSEIHAVFQPKVQGLWNLDQLTREEPLDFIVLFSSTSAALGNLGQADYASANAFMDIFAANRQKMVQCGLRHGRTFTINWPLWADGGMRVDDGMEQIMYSTSGLKSLPVREGMTALGHILGLSQTQTMVLYGVESKIDDFISPYLVSIPESRDSATMNQGSVNLNSSSVQKALPSQYSQDDIAIIGLAGRYPMAENIEQFYQNLRDGKDCISGIPKERWKNYEFTLDVDQFYNHGGFIEGIDEFDPLFFNISPRQAELMDPQARLFLEIAWAACEDAGFYQNRTEHHYPSLSDQSVGVFAGVFWSHYELFAAEMAQKYGTPLAFGISPASISNMVSYCMNFHGPSVAVDTMCSSALTAIHLACESIRKHECNYAIAGGVNLVTHPHKYMFLKQAQFLASDGHCRSFGADGDGYVPGEGVGAVLLTTLERAKQEGYPIYAVIKGSEMNHGGKTSGFSVPDPGAQAEVITRALNNSGIHPRTIGYVEAHGTGTSLGDPIEIQGLKKAYGRWTNDQQFCAIGSSKSNVGHLEAAAGIAGLTKLLLQLKYGEIFPSLHAEKLNPYIPFDNTPFFVVRELSQWKPTELEVDGEKVTYPRRAGLSSFGAGGSNVHIILEEYQAEAFVPEQHQEPEILVLSARNEDRLREKARQLEKYLMVTGTDVQFGNVAYTLQIGREAMEARLAIVARTPQELQSKLSEFLAGKADSTGVFWNDPTRAANPSLLIKQEQEDLEYVTALIRKGNLEKIAALWTFGSFIPWERLFRDRDRSRVSLPSYPFIRERYWLPEPTDQAGTKGTIRGLHPLIDFNDSTFEEQRFVKVLNGSEYFLKDHCIDGNPVVPGVIYLEMARVAGKLANCGNPVKVLKDIIWATPLVMAGAPQEVNICLYPDGDLADFEIVTIGANRLRTIHAQGRIGYGDEKSTTETTELDIESIKQRCHQNVNYRDFYREFTSYGFTYGSSFQAVRQIWNSETEAISYLEFPEEMNATLSEYNWHPSMMDGAFQTVSRLIPRSARGGEMYLPFALEELEFIQSLPQKCYAHTEIASEQARKSGTLKYNITLTDPHGRILVRMRGFTVKQAISHQLDLGGNVSQIYYKPEWVAMEAKQVRGSKPEMVILFDLDEELKDVIRLQVANVILIKPGKAYRVTGEGTYEIDPYIQEDYRRLLESLYLQHWESCRIVYRWSQRGFSEMEAEIRRELDLGIYGLFLLTQALMEQKTEEKIRLFYVYESTDAGEPHHGAVSGFAKALHRENHRFLYKIVELRLERPGLPEELARNILAEMETGDSGVEIRYQQGIRYVKRLAEAQVETENHRNLPLKKHGVYVITGGAGGLGLIFATYLAREFQAKLVLTGRSPLTKKIAEKLHELEALGAEVIYVSADVTDRDEVMKLVQNMKAQFGALHGVIHSAGLLRDSFVLKKNRTEMEEVLGPKVFGTKFLDEATADEKLDFFVLFSSTAAEFGNLGQSDYAFGNSYMDYFSKWREAKGRPGKSLSINWPLWRDGGMQVGENLIAQMKETTGLIPLLTETGIMAFETALRQPGSQIMILEGNATMISALIEEKPVDVTANQTGKAESRPSGLDLEDANLRDKTEEFLKKILGRQIKLPMEKIHSREPLEKYGIDSVTVLNVTRELEQDFGELSKTLFFEYQTIAELTGYFLQRFPRILRGMLGDSSKASTKEPVVSHENLAGKIRRPRFQSPVRDEASAIMEDIAIIGVSGRYPMARDVDEFWENLRSGKDCITEIPPQRWDWRDFPGSCKWGGFIDNVDKFDPLFFNITPRVAHLIDPQERLFLETVWNTVEDAGYTRAGLWNQKVGVFVGVMYGQYQLLGAEESLKGHIMATNSIYASIANRVSYYFNFHGPSIALDTMCSSSLTAIHLACESIRRGESEVAVAGGVNVTIHPDKYISLSQGSFTSSDGRCRSFGEGGDGYVPGEGVGAILLKPLQRAIADQDRIYAVIKGSSVNHGGKTNGYTVPNPNAQTEIITETLKKARIDPRTISYIEAHGTGTSLGDPIEITGLMKAFGESTQAGQYCSVGSVKSNIGHLESAAGIAGITKLLLQFKHKKLAPSIHSQTLNPYIQFQNTPFYIQQELTEWERPLIESGGVIQQYPRRAGISAFGAGGSNAHIILEEYDSPDRVYETERGGQEQLFVFSARNPERLKESAQRMVKFLQQTIAPKSSEELIPDGLPERVRKDMVRIAAELLQINENEVAVTNEIADFGLNQVDLANLAQRINEYFNMEISLAVLSESRSLDAVSQYIIQTFPELLKCRYPSETMSPEINEHRAAPTLTDIAYTLQAAREPMEERMVIIAATYEELTHRLIEYCRGTSEVSNLYSGNIQSAGLNAELLLSGREGREYLRIIIDDRQLDKLAQLWISGVEIDWNLLYPHGAPQRISLPLYPFAGERYWVTPSAPRREKTSGQGEGTRLHPLIDRNESNMDGLRFIKTIHSAEIFLNDYQLCSDRLMLGILYLEMARVAGNIANPHAQVKKLSQIILGLPVSLADDKLLEIRLYPGGSNVQWEIAAIMNDNRKSISAQGEFLYEGEPESGAQPIGAILPVKAIQTRCPNRAAGLDFYRTIATCGLEYGPSLRGVHEIFSQTGEALVRFQQPTDWNNDSDLYLLHPSWLEAVLQTITWLLSQNGQVSKIYLLYSIAEIEFTSKLPNQGYIHVTQSKTSEQEFDAVLAAEDGRQIIQIRGLTVNEFESSFLPPSEEPAQVKELLQRLEAGELDVDLVNEIIIEKLIMK</sequence>
<dbReference type="PROSITE" id="PS00012">
    <property type="entry name" value="PHOSPHOPANTETHEINE"/>
    <property type="match status" value="2"/>
</dbReference>
<feature type="active site" description="Proton acceptor; for dehydratase activity" evidence="9">
    <location>
        <position position="23"/>
    </location>
</feature>
<dbReference type="Gene3D" id="3.30.70.3290">
    <property type="match status" value="1"/>
</dbReference>
<evidence type="ECO:0000256" key="3">
    <source>
        <dbReference type="ARBA" id="ARBA00004789"/>
    </source>
</evidence>
<dbReference type="GO" id="GO:0005737">
    <property type="term" value="C:cytoplasm"/>
    <property type="evidence" value="ECO:0007669"/>
    <property type="project" value="UniProtKB-SubCell"/>
</dbReference>
<dbReference type="Pfam" id="PF21394">
    <property type="entry name" value="Beta-ketacyl_N"/>
    <property type="match status" value="1"/>
</dbReference>
<evidence type="ECO:0000256" key="7">
    <source>
        <dbReference type="ARBA" id="ARBA00022679"/>
    </source>
</evidence>
<dbReference type="SUPFAM" id="SSF47336">
    <property type="entry name" value="ACP-like"/>
    <property type="match status" value="3"/>
</dbReference>
<evidence type="ECO:0000313" key="15">
    <source>
        <dbReference type="Proteomes" id="UP001250538"/>
    </source>
</evidence>
<dbReference type="PROSITE" id="PS52019">
    <property type="entry name" value="PKS_MFAS_DH"/>
    <property type="match status" value="3"/>
</dbReference>
<proteinExistence type="predicted"/>
<keyword evidence="4" id="KW-0596">Phosphopantetheine</keyword>
<dbReference type="InterPro" id="IPR049490">
    <property type="entry name" value="C883_1060-like_KR_N"/>
</dbReference>
<dbReference type="InterPro" id="IPR036291">
    <property type="entry name" value="NAD(P)-bd_dom_sf"/>
</dbReference>
<feature type="domain" description="Ketosynthase family 3 (KS3)" evidence="12">
    <location>
        <begin position="915"/>
        <end position="1350"/>
    </location>
</feature>
<dbReference type="SMART" id="SM00826">
    <property type="entry name" value="PKS_DH"/>
    <property type="match status" value="1"/>
</dbReference>
<dbReference type="InterPro" id="IPR014031">
    <property type="entry name" value="Ketoacyl_synth_C"/>
</dbReference>
<protein>
    <submittedName>
        <fullName evidence="14">SDR family NAD(P)-dependent oxidoreductase</fullName>
    </submittedName>
</protein>
<dbReference type="Gene3D" id="1.10.1200.10">
    <property type="entry name" value="ACP-like"/>
    <property type="match status" value="3"/>
</dbReference>
<dbReference type="SMART" id="SM01294">
    <property type="entry name" value="PKS_PP_betabranch"/>
    <property type="match status" value="1"/>
</dbReference>
<dbReference type="Gene3D" id="3.40.47.10">
    <property type="match status" value="2"/>
</dbReference>
<feature type="domain" description="PKS/mFAS DH" evidence="13">
    <location>
        <begin position="1"/>
        <end position="289"/>
    </location>
</feature>
<dbReference type="PANTHER" id="PTHR43775:SF37">
    <property type="entry name" value="SI:DKEY-61P9.11"/>
    <property type="match status" value="1"/>
</dbReference>
<feature type="domain" description="Carrier" evidence="11">
    <location>
        <begin position="2320"/>
        <end position="2393"/>
    </location>
</feature>
<dbReference type="PANTHER" id="PTHR43775">
    <property type="entry name" value="FATTY ACID SYNTHASE"/>
    <property type="match status" value="1"/>
</dbReference>
<dbReference type="Pfam" id="PF08659">
    <property type="entry name" value="KR"/>
    <property type="match status" value="2"/>
</dbReference>
<evidence type="ECO:0000259" key="13">
    <source>
        <dbReference type="PROSITE" id="PS52019"/>
    </source>
</evidence>
<dbReference type="SMART" id="SM00825">
    <property type="entry name" value="PKS_KS"/>
    <property type="match status" value="2"/>
</dbReference>
<comment type="function">
    <text evidence="1">Involved in some intermediate steps for the synthesis of the antibiotic polyketide bacillaene which is involved in secondary metabolism.</text>
</comment>
<comment type="subcellular location">
    <subcellularLocation>
        <location evidence="2">Cytoplasm</location>
    </subcellularLocation>
</comment>
<dbReference type="Pfam" id="PF21089">
    <property type="entry name" value="PKS_DH_N"/>
    <property type="match status" value="3"/>
</dbReference>
<keyword evidence="8" id="KW-0677">Repeat</keyword>
<evidence type="ECO:0000259" key="11">
    <source>
        <dbReference type="PROSITE" id="PS50075"/>
    </source>
</evidence>
<dbReference type="InterPro" id="IPR049551">
    <property type="entry name" value="PKS_DH_C"/>
</dbReference>
<feature type="active site" description="Proton acceptor; for dehydratase activity" evidence="9">
    <location>
        <position position="1563"/>
    </location>
</feature>
<dbReference type="Pfam" id="PF00109">
    <property type="entry name" value="ketoacyl-synt"/>
    <property type="match status" value="2"/>
</dbReference>
<feature type="domain" description="Ketosynthase family 3 (KS3)" evidence="12">
    <location>
        <begin position="2440"/>
        <end position="2863"/>
    </location>
</feature>
<dbReference type="InterPro" id="IPR050091">
    <property type="entry name" value="PKS_NRPS_Biosynth_Enz"/>
</dbReference>
<dbReference type="InterPro" id="IPR049552">
    <property type="entry name" value="PKS_DH_N"/>
</dbReference>
<dbReference type="GO" id="GO:0031177">
    <property type="term" value="F:phosphopantetheine binding"/>
    <property type="evidence" value="ECO:0007669"/>
    <property type="project" value="InterPro"/>
</dbReference>
<name>A0AAJ2N502_9BACL</name>
<dbReference type="PROSITE" id="PS52004">
    <property type="entry name" value="KS3_2"/>
    <property type="match status" value="2"/>
</dbReference>
<dbReference type="InterPro" id="IPR016039">
    <property type="entry name" value="Thiolase-like"/>
</dbReference>
<dbReference type="GO" id="GO:0006633">
    <property type="term" value="P:fatty acid biosynthetic process"/>
    <property type="evidence" value="ECO:0007669"/>
    <property type="project" value="TreeGrafter"/>
</dbReference>
<comment type="caution">
    <text evidence="9">Lacks conserved residue(s) required for the propagation of feature annotation.</text>
</comment>
<dbReference type="EMBL" id="JAVYAA010000003">
    <property type="protein sequence ID" value="MDT8977371.1"/>
    <property type="molecule type" value="Genomic_DNA"/>
</dbReference>
<evidence type="ECO:0000256" key="4">
    <source>
        <dbReference type="ARBA" id="ARBA00022450"/>
    </source>
</evidence>
<feature type="active site" description="Proton donor; for dehydratase activity" evidence="9">
    <location>
        <position position="1731"/>
    </location>
</feature>
<dbReference type="InterPro" id="IPR042104">
    <property type="entry name" value="PKS_dehydratase_sf"/>
</dbReference>
<dbReference type="CDD" id="cd08953">
    <property type="entry name" value="KR_2_SDR_x"/>
    <property type="match status" value="2"/>
</dbReference>
<feature type="region of interest" description="N-terminal hotdog fold" evidence="9">
    <location>
        <begin position="1"/>
        <end position="121"/>
    </location>
</feature>
<dbReference type="GO" id="GO:0005886">
    <property type="term" value="C:plasma membrane"/>
    <property type="evidence" value="ECO:0007669"/>
    <property type="project" value="TreeGrafter"/>
</dbReference>
<dbReference type="InterPro" id="IPR009081">
    <property type="entry name" value="PP-bd_ACP"/>
</dbReference>
<dbReference type="Gene3D" id="3.10.129.110">
    <property type="entry name" value="Polyketide synthase dehydratase"/>
    <property type="match status" value="3"/>
</dbReference>
<reference evidence="15" key="1">
    <citation type="submission" date="2023-09" db="EMBL/GenBank/DDBJ databases">
        <title>Paenibacillus sp. chi10 Genome sequencing and assembly.</title>
        <authorList>
            <person name="Kim I."/>
        </authorList>
    </citation>
    <scope>NUCLEOTIDE SEQUENCE [LARGE SCALE GENOMIC DNA]</scope>
    <source>
        <strain evidence="15">chi10</strain>
    </source>
</reference>
<dbReference type="InterPro" id="IPR054514">
    <property type="entry name" value="RhiE-like_linker"/>
</dbReference>
<feature type="region of interest" description="N-terminal hotdog fold" evidence="9">
    <location>
        <begin position="1534"/>
        <end position="1653"/>
    </location>
</feature>
<dbReference type="Pfam" id="PF22336">
    <property type="entry name" value="RhiE-like_linker"/>
    <property type="match status" value="2"/>
</dbReference>
<dbReference type="InterPro" id="IPR057326">
    <property type="entry name" value="KR_dom"/>
</dbReference>
<dbReference type="PROSITE" id="PS50075">
    <property type="entry name" value="CARRIER"/>
    <property type="match status" value="2"/>
</dbReference>
<dbReference type="Pfam" id="PF14765">
    <property type="entry name" value="PS-DH"/>
    <property type="match status" value="3"/>
</dbReference>